<organism evidence="7 8">
    <name type="scientific">Corynebacterium efficiens (strain DSM 44549 / YS-314 / AJ 12310 / JCM 11189 / NBRC 100395)</name>
    <dbReference type="NCBI Taxonomy" id="196164"/>
    <lineage>
        <taxon>Bacteria</taxon>
        <taxon>Bacillati</taxon>
        <taxon>Actinomycetota</taxon>
        <taxon>Actinomycetes</taxon>
        <taxon>Mycobacteriales</taxon>
        <taxon>Corynebacteriaceae</taxon>
        <taxon>Corynebacterium</taxon>
    </lineage>
</organism>
<evidence type="ECO:0000313" key="7">
    <source>
        <dbReference type="EMBL" id="BAC18229.1"/>
    </source>
</evidence>
<dbReference type="PRINTS" id="PR01179">
    <property type="entry name" value="ODADCRBXLASE"/>
</dbReference>
<feature type="domain" description="Orn/DAP/Arg decarboxylase 2 N-terminal" evidence="5">
    <location>
        <begin position="493"/>
        <end position="694"/>
    </location>
</feature>
<evidence type="ECO:0008006" key="9">
    <source>
        <dbReference type="Google" id="ProtNLM"/>
    </source>
</evidence>
<dbReference type="InterPro" id="IPR036188">
    <property type="entry name" value="FAD/NAD-bd_sf"/>
</dbReference>
<dbReference type="PANTHER" id="PTHR43727:SF2">
    <property type="entry name" value="GROUP IV DECARBOXYLASE"/>
    <property type="match status" value="1"/>
</dbReference>
<evidence type="ECO:0000256" key="3">
    <source>
        <dbReference type="ARBA" id="ARBA00022898"/>
    </source>
</evidence>
<dbReference type="GO" id="GO:0009089">
    <property type="term" value="P:lysine biosynthetic process via diaminopimelate"/>
    <property type="evidence" value="ECO:0007669"/>
    <property type="project" value="TreeGrafter"/>
</dbReference>
<feature type="modified residue" description="N6-(pyridoxal phosphate)lysine" evidence="4">
    <location>
        <position position="505"/>
    </location>
</feature>
<dbReference type="InterPro" id="IPR000183">
    <property type="entry name" value="Orn/DAP/Arg_de-COase"/>
</dbReference>
<keyword evidence="2" id="KW-0210">Decarboxylase</keyword>
<dbReference type="GO" id="GO:0008836">
    <property type="term" value="F:diaminopimelate decarboxylase activity"/>
    <property type="evidence" value="ECO:0007669"/>
    <property type="project" value="TreeGrafter"/>
</dbReference>
<dbReference type="STRING" id="196164.gene:10741833"/>
<evidence type="ECO:0000259" key="6">
    <source>
        <dbReference type="Pfam" id="PF13454"/>
    </source>
</evidence>
<comment type="cofactor">
    <cofactor evidence="1 4">
        <name>pyridoxal 5'-phosphate</name>
        <dbReference type="ChEBI" id="CHEBI:597326"/>
    </cofactor>
</comment>
<feature type="active site" description="Proton donor" evidence="4">
    <location>
        <position position="813"/>
    </location>
</feature>
<keyword evidence="3 4" id="KW-0663">Pyridoxal phosphate</keyword>
<sequence length="894" mass="96834">MGGGDSVIKVAIIGGGPRGLWASEELFGLARERGVDVDLHVFDDGAGVAYTDDLPDEWLVNVRSSLIRTQLGTFDDWRGIHDDPFPSRHRVGHFLAASWAALGEHVPMGCTLTRHEMHVDSLAPEGRQWLVNGTAFDEVLLATGHAHDWPGALSAEDLPEGVRLIRSPYPPHNLDGIGSQDRVLVRGAALTFIDIIRACDPAVFIPVTRTGQLMTVKPDLGDLDATDLLEEGRKRILGVTDLPELVAVLEDVSARLQELAGRDDDAWGMGIAWRDMYTAIVERASYEGRDSLEGFGDLAREMERVAFGPPPESAEHLQHLIDTGRVDITHLGRGREPLRDLAEELGATVVIDAIIPPPGVVPGTLVADLVEAGHARIRPGTRGLDVEPDGTVMGQTHLSAVGRMTEDVVLGNDTLSRTLHDVIPRWARRVVTGPEQVHGIPPLTARLEPWAADLANDPAACRGLINEFGSPVNVLHSGSMPRNINELVEAGAQMGVDTRIFFARKANKGLTFVDAVRDAGHGVDVASERELSQVLGRGVPGERIILSAAIKPDSLLELAIANGVVISADSRDEFDRIAALAGDSLARVAPRVAPDPATMPPTRFGERVGDWARHLAAPVPGVDIVGLHVHLHGYSAVDRAAALRECCELVDALTTAGHTPRFIDLGGGVPMSYLDSTEQWLKYQSARSAAVDGYADPFTWKSDPLNTTYPYHQTPVRGPWLKQVLGDGVAEMLIERGLRLHLEPGRSLLDGCGLILAEVAFVKTRSDGVPLVGLAMNRTQCRTTSDDYLVDPLHITDEADGEEREAFLVGAYCIEDELILRRRIRFPRGVKAGDIIGIPNTAGYFMHILESASHQIPLAKNVVWPAGELDDIDRLDGSEGEGEAALRHRLEVVR</sequence>
<proteinExistence type="predicted"/>
<dbReference type="InterPro" id="IPR042152">
    <property type="entry name" value="Y4yA-like"/>
</dbReference>
<dbReference type="EMBL" id="BA000035">
    <property type="protein sequence ID" value="BAC18229.1"/>
    <property type="molecule type" value="Genomic_DNA"/>
</dbReference>
<dbReference type="PROSITE" id="PS00879">
    <property type="entry name" value="ODR_DC_2_2"/>
    <property type="match status" value="1"/>
</dbReference>
<evidence type="ECO:0000256" key="1">
    <source>
        <dbReference type="ARBA" id="ARBA00001933"/>
    </source>
</evidence>
<dbReference type="InterPro" id="IPR038732">
    <property type="entry name" value="HpyO/CreE_NAD-binding"/>
</dbReference>
<dbReference type="PROSITE" id="PS00878">
    <property type="entry name" value="ODR_DC_2_1"/>
    <property type="match status" value="1"/>
</dbReference>
<dbReference type="Gene3D" id="2.40.37.10">
    <property type="entry name" value="Lyase, Ornithine Decarboxylase, Chain A, domain 1"/>
    <property type="match status" value="1"/>
</dbReference>
<dbReference type="SUPFAM" id="SSF51419">
    <property type="entry name" value="PLP-binding barrel"/>
    <property type="match status" value="1"/>
</dbReference>
<keyword evidence="2" id="KW-0456">Lyase</keyword>
<dbReference type="KEGG" id="cef:CE1419"/>
<dbReference type="eggNOG" id="COG0019">
    <property type="taxonomic scope" value="Bacteria"/>
</dbReference>
<reference evidence="7 8" key="1">
    <citation type="journal article" date="2003" name="Genome Res.">
        <title>Comparative complete genome sequence analysis of the amino acid replacements responsible for the thermostability of Corynebacterium efficiens.</title>
        <authorList>
            <person name="Nishio Y."/>
            <person name="Nakamura Y."/>
            <person name="Kawarabayasi Y."/>
            <person name="Usuda Y."/>
            <person name="Kimura E."/>
            <person name="Sugimoto S."/>
            <person name="Matsui K."/>
            <person name="Yamagishi A."/>
            <person name="Kikuchi H."/>
            <person name="Ikeo K."/>
            <person name="Gojobori T."/>
        </authorList>
    </citation>
    <scope>NUCLEOTIDE SEQUENCE [LARGE SCALE GENOMIC DNA]</scope>
    <source>
        <strain evidence="8">DSM 44549 / YS-314 / AJ 12310 / JCM 11189 / NBRC 100395</strain>
    </source>
</reference>
<keyword evidence="8" id="KW-1185">Reference proteome</keyword>
<dbReference type="eggNOG" id="COG4529">
    <property type="taxonomic scope" value="Bacteria"/>
</dbReference>
<evidence type="ECO:0000313" key="8">
    <source>
        <dbReference type="Proteomes" id="UP000001409"/>
    </source>
</evidence>
<dbReference type="AlphaFoldDB" id="Q8FPS1"/>
<dbReference type="InterPro" id="IPR022644">
    <property type="entry name" value="De-COase2_N"/>
</dbReference>
<evidence type="ECO:0000259" key="5">
    <source>
        <dbReference type="Pfam" id="PF02784"/>
    </source>
</evidence>
<dbReference type="Gene3D" id="3.20.20.10">
    <property type="entry name" value="Alanine racemase"/>
    <property type="match status" value="1"/>
</dbReference>
<dbReference type="InterPro" id="IPR009006">
    <property type="entry name" value="Ala_racemase/Decarboxylase_C"/>
</dbReference>
<dbReference type="CDD" id="cd06842">
    <property type="entry name" value="PLPDE_III_Y4yA_like"/>
    <property type="match status" value="1"/>
</dbReference>
<dbReference type="HOGENOM" id="CLU_316583_0_0_11"/>
<protein>
    <recommendedName>
        <fullName evidence="9">Diaminopimelate decarboxylase</fullName>
    </recommendedName>
</protein>
<evidence type="ECO:0000256" key="2">
    <source>
        <dbReference type="ARBA" id="ARBA00022793"/>
    </source>
</evidence>
<dbReference type="SUPFAM" id="SSF50621">
    <property type="entry name" value="Alanine racemase C-terminal domain-like"/>
    <property type="match status" value="1"/>
</dbReference>
<dbReference type="InterPro" id="IPR022653">
    <property type="entry name" value="De-COase2_pyr-phos_BS"/>
</dbReference>
<feature type="domain" description="FAD-dependent urate hydroxylase HpyO/Asp monooxygenase CreE-like FAD/NAD(P)-binding" evidence="6">
    <location>
        <begin position="11"/>
        <end position="145"/>
    </location>
</feature>
<dbReference type="InterPro" id="IPR029066">
    <property type="entry name" value="PLP-binding_barrel"/>
</dbReference>
<accession>Q8FPS1</accession>
<dbReference type="SUPFAM" id="SSF51905">
    <property type="entry name" value="FAD/NAD(P)-binding domain"/>
    <property type="match status" value="1"/>
</dbReference>
<dbReference type="PANTHER" id="PTHR43727">
    <property type="entry name" value="DIAMINOPIMELATE DECARBOXYLASE"/>
    <property type="match status" value="1"/>
</dbReference>
<dbReference type="InterPro" id="IPR022657">
    <property type="entry name" value="De-COase2_CS"/>
</dbReference>
<evidence type="ECO:0000256" key="4">
    <source>
        <dbReference type="PIRSR" id="PIRSR600183-50"/>
    </source>
</evidence>
<dbReference type="Proteomes" id="UP000001409">
    <property type="component" value="Chromosome"/>
</dbReference>
<dbReference type="Pfam" id="PF02784">
    <property type="entry name" value="Orn_Arg_deC_N"/>
    <property type="match status" value="1"/>
</dbReference>
<dbReference type="Pfam" id="PF13454">
    <property type="entry name" value="NAD_binding_9"/>
    <property type="match status" value="1"/>
</dbReference>
<name>Q8FPS1_COREF</name>